<reference evidence="10 11" key="1">
    <citation type="journal article" date="2013" name="Genome Announc.">
        <title>Draft Genome Sequence of a Hexachlorocyclohexane-Degrading Bacterium, Sphingobium baderi Strain LL03T.</title>
        <authorList>
            <person name="Kaur J."/>
            <person name="Verma H."/>
            <person name="Tripathi C."/>
            <person name="Khurana J.P."/>
            <person name="Lal R."/>
        </authorList>
    </citation>
    <scope>NUCLEOTIDE SEQUENCE [LARGE SCALE GENOMIC DNA]</scope>
    <source>
        <strain evidence="10 11">LL03</strain>
    </source>
</reference>
<dbReference type="Pfam" id="PF02771">
    <property type="entry name" value="Acyl-CoA_dh_N"/>
    <property type="match status" value="1"/>
</dbReference>
<dbReference type="EMBL" id="ATIB01000087">
    <property type="protein sequence ID" value="EQA97493.1"/>
    <property type="molecule type" value="Genomic_DNA"/>
</dbReference>
<evidence type="ECO:0000256" key="3">
    <source>
        <dbReference type="ARBA" id="ARBA00022630"/>
    </source>
</evidence>
<dbReference type="Gene3D" id="2.40.110.10">
    <property type="entry name" value="Butyryl-CoA Dehydrogenase, subunit A, domain 2"/>
    <property type="match status" value="1"/>
</dbReference>
<dbReference type="PATRIC" id="fig|1114964.3.peg.4262"/>
<dbReference type="SUPFAM" id="SSF47203">
    <property type="entry name" value="Acyl-CoA dehydrogenase C-terminal domain-like"/>
    <property type="match status" value="1"/>
</dbReference>
<dbReference type="AlphaFoldDB" id="T0HIT9"/>
<feature type="domain" description="Acyl-CoA dehydrogenase/oxidase N-terminal" evidence="9">
    <location>
        <begin position="4"/>
        <end position="125"/>
    </location>
</feature>
<proteinExistence type="inferred from homology"/>
<dbReference type="PANTHER" id="PTHR43292:SF3">
    <property type="entry name" value="ACYL-COA DEHYDROGENASE FADE29"/>
    <property type="match status" value="1"/>
</dbReference>
<dbReference type="PANTHER" id="PTHR43292">
    <property type="entry name" value="ACYL-COA DEHYDROGENASE"/>
    <property type="match status" value="1"/>
</dbReference>
<evidence type="ECO:0000313" key="11">
    <source>
        <dbReference type="Proteomes" id="UP000015524"/>
    </source>
</evidence>
<comment type="caution">
    <text evidence="10">The sequence shown here is derived from an EMBL/GenBank/DDBJ whole genome shotgun (WGS) entry which is preliminary data.</text>
</comment>
<dbReference type="Pfam" id="PF02770">
    <property type="entry name" value="Acyl-CoA_dh_M"/>
    <property type="match status" value="1"/>
</dbReference>
<comment type="cofactor">
    <cofactor evidence="1 6">
        <name>FAD</name>
        <dbReference type="ChEBI" id="CHEBI:57692"/>
    </cofactor>
</comment>
<dbReference type="InterPro" id="IPR013786">
    <property type="entry name" value="AcylCoA_DH/ox_N"/>
</dbReference>
<dbReference type="InterPro" id="IPR052161">
    <property type="entry name" value="Mycobact_Acyl-CoA_DH"/>
</dbReference>
<evidence type="ECO:0000259" key="8">
    <source>
        <dbReference type="Pfam" id="PF02770"/>
    </source>
</evidence>
<dbReference type="eggNOG" id="COG1960">
    <property type="taxonomic scope" value="Bacteria"/>
</dbReference>
<evidence type="ECO:0000256" key="4">
    <source>
        <dbReference type="ARBA" id="ARBA00022827"/>
    </source>
</evidence>
<dbReference type="GO" id="GO:0016627">
    <property type="term" value="F:oxidoreductase activity, acting on the CH-CH group of donors"/>
    <property type="evidence" value="ECO:0007669"/>
    <property type="project" value="InterPro"/>
</dbReference>
<dbReference type="InterPro" id="IPR009075">
    <property type="entry name" value="AcylCo_DH/oxidase_C"/>
</dbReference>
<keyword evidence="5 6" id="KW-0560">Oxidoreductase</keyword>
<evidence type="ECO:0000313" key="10">
    <source>
        <dbReference type="EMBL" id="EQA97493.1"/>
    </source>
</evidence>
<dbReference type="Gene3D" id="1.20.140.10">
    <property type="entry name" value="Butyryl-CoA Dehydrogenase, subunit A, domain 3"/>
    <property type="match status" value="1"/>
</dbReference>
<evidence type="ECO:0008006" key="12">
    <source>
        <dbReference type="Google" id="ProtNLM"/>
    </source>
</evidence>
<protein>
    <recommendedName>
        <fullName evidence="12">Acyl-CoA dehydrogenase</fullName>
    </recommendedName>
</protein>
<evidence type="ECO:0000256" key="5">
    <source>
        <dbReference type="ARBA" id="ARBA00023002"/>
    </source>
</evidence>
<dbReference type="InterPro" id="IPR006091">
    <property type="entry name" value="Acyl-CoA_Oxase/DH_mid-dom"/>
</dbReference>
<dbReference type="GO" id="GO:0050660">
    <property type="term" value="F:flavin adenine dinucleotide binding"/>
    <property type="evidence" value="ECO:0007669"/>
    <property type="project" value="InterPro"/>
</dbReference>
<evidence type="ECO:0000256" key="6">
    <source>
        <dbReference type="RuleBase" id="RU362125"/>
    </source>
</evidence>
<gene>
    <name evidence="10" type="ORF">L485_21765</name>
</gene>
<sequence>MSDIEQFRIETRAWLEANCPPSMRARAVEESDHFWGGRTPAFASDDQKIWFERMAERGWTVPRWPAEYGGAALPEQEAAVLREEMHALGCRLPLSSMGIWMLSHALFRYGTPEQKQRFLPDIAKGRIRWAQGYSEPGAGSDLVSLQCRAEDRGDHWLVNGQKIWTSYADKADWIFCLVRTDPADRYRGISVLMMDMRTPGISTRPIRLISGASPFCETFFDDVKVPKDQLLGELNRGWDVAKHILLHERETIGELLGGSDYQALGTALAEHWGPIHDPILRARVALFDVDALAFAAMSEKFAEEAKTGRAHPAQASMMKYASSELGKARYELIMAVAGSEGLVRNAAANGSPADPRQWLRSKGYSIEGGTSEVQLNVIAKRILDLPAA</sequence>
<comment type="similarity">
    <text evidence="2 6">Belongs to the acyl-CoA dehydrogenase family.</text>
</comment>
<evidence type="ECO:0000256" key="2">
    <source>
        <dbReference type="ARBA" id="ARBA00009347"/>
    </source>
</evidence>
<dbReference type="GO" id="GO:0005886">
    <property type="term" value="C:plasma membrane"/>
    <property type="evidence" value="ECO:0007669"/>
    <property type="project" value="TreeGrafter"/>
</dbReference>
<dbReference type="Proteomes" id="UP000015524">
    <property type="component" value="Unassembled WGS sequence"/>
</dbReference>
<dbReference type="InterPro" id="IPR036250">
    <property type="entry name" value="AcylCo_DH-like_C"/>
</dbReference>
<dbReference type="InterPro" id="IPR037069">
    <property type="entry name" value="AcylCoA_DH/ox_N_sf"/>
</dbReference>
<dbReference type="RefSeq" id="WP_021246878.1">
    <property type="nucleotide sequence ID" value="NZ_ATIB01000087.1"/>
</dbReference>
<keyword evidence="4 6" id="KW-0274">FAD</keyword>
<organism evidence="10 11">
    <name type="scientific">Sphingobium baderi LL03</name>
    <dbReference type="NCBI Taxonomy" id="1114964"/>
    <lineage>
        <taxon>Bacteria</taxon>
        <taxon>Pseudomonadati</taxon>
        <taxon>Pseudomonadota</taxon>
        <taxon>Alphaproteobacteria</taxon>
        <taxon>Sphingomonadales</taxon>
        <taxon>Sphingomonadaceae</taxon>
        <taxon>Sphingobium</taxon>
    </lineage>
</organism>
<dbReference type="OrthoDB" id="7795946at2"/>
<dbReference type="Pfam" id="PF00441">
    <property type="entry name" value="Acyl-CoA_dh_1"/>
    <property type="match status" value="1"/>
</dbReference>
<evidence type="ECO:0000259" key="9">
    <source>
        <dbReference type="Pfam" id="PF02771"/>
    </source>
</evidence>
<dbReference type="InterPro" id="IPR046373">
    <property type="entry name" value="Acyl-CoA_Oxase/DH_mid-dom_sf"/>
</dbReference>
<evidence type="ECO:0000256" key="1">
    <source>
        <dbReference type="ARBA" id="ARBA00001974"/>
    </source>
</evidence>
<feature type="domain" description="Acyl-CoA oxidase/dehydrogenase middle" evidence="8">
    <location>
        <begin position="130"/>
        <end position="223"/>
    </location>
</feature>
<dbReference type="SUPFAM" id="SSF56645">
    <property type="entry name" value="Acyl-CoA dehydrogenase NM domain-like"/>
    <property type="match status" value="1"/>
</dbReference>
<dbReference type="FunFam" id="2.40.110.10:FF:000011">
    <property type="entry name" value="Acyl-CoA dehydrogenase FadE34"/>
    <property type="match status" value="1"/>
</dbReference>
<dbReference type="InterPro" id="IPR009100">
    <property type="entry name" value="AcylCoA_DH/oxidase_NM_dom_sf"/>
</dbReference>
<accession>T0HIT9</accession>
<feature type="domain" description="Acyl-CoA dehydrogenase/oxidase C-terminal" evidence="7">
    <location>
        <begin position="235"/>
        <end position="383"/>
    </location>
</feature>
<name>T0HIT9_9SPHN</name>
<dbReference type="Gene3D" id="1.10.540.10">
    <property type="entry name" value="Acyl-CoA dehydrogenase/oxidase, N-terminal domain"/>
    <property type="match status" value="1"/>
</dbReference>
<keyword evidence="3 6" id="KW-0285">Flavoprotein</keyword>
<evidence type="ECO:0000259" key="7">
    <source>
        <dbReference type="Pfam" id="PF00441"/>
    </source>
</evidence>
<keyword evidence="11" id="KW-1185">Reference proteome</keyword>